<dbReference type="InterPro" id="IPR014757">
    <property type="entry name" value="Tscrpt_reg_IclR_C"/>
</dbReference>
<evidence type="ECO:0000256" key="4">
    <source>
        <dbReference type="SAM" id="MobiDB-lite"/>
    </source>
</evidence>
<dbReference type="PANTHER" id="PTHR30136:SF24">
    <property type="entry name" value="HTH-TYPE TRANSCRIPTIONAL REPRESSOR ALLR"/>
    <property type="match status" value="1"/>
</dbReference>
<dbReference type="Gene3D" id="3.30.450.40">
    <property type="match status" value="1"/>
</dbReference>
<sequence length="285" mass="29673">MTAYGEPNAQAAAAERGGSGRVGDAGVGGERELAGVRSVHRALDLLERFDDEHPTWTLAELTTASKLPKTTVLRLVTTLEQRGLVAAIGPGRYAIGPGFLRWSRLSSASMEIPPAVRSAMGKLAADTGETANLYIRVGRTRVCLAQAQGTLSVRHSIAVGSALPLWGGAASKVLLSDPPVLETDPSVIDDVAGESPYGSDFPKKLRAIAAATGERGFAITHGERELGASGVSAPVLRSDGRVVAAVGVGGPTTRFNEERLPAYVQAVRRCARTISSTGWSGFSAS</sequence>
<comment type="caution">
    <text evidence="7">The sequence shown here is derived from an EMBL/GenBank/DDBJ whole genome shotgun (WGS) entry which is preliminary data.</text>
</comment>
<dbReference type="SUPFAM" id="SSF55781">
    <property type="entry name" value="GAF domain-like"/>
    <property type="match status" value="1"/>
</dbReference>
<protein>
    <submittedName>
        <fullName evidence="7">DNA-binding IclR family transcriptional regulator</fullName>
    </submittedName>
</protein>
<feature type="compositionally biased region" description="Gly residues" evidence="4">
    <location>
        <begin position="17"/>
        <end position="28"/>
    </location>
</feature>
<feature type="domain" description="HTH iclR-type" evidence="5">
    <location>
        <begin position="36"/>
        <end position="97"/>
    </location>
</feature>
<dbReference type="InterPro" id="IPR036390">
    <property type="entry name" value="WH_DNA-bd_sf"/>
</dbReference>
<keyword evidence="3" id="KW-0804">Transcription</keyword>
<dbReference type="PANTHER" id="PTHR30136">
    <property type="entry name" value="HELIX-TURN-HELIX TRANSCRIPTIONAL REGULATOR, ICLR FAMILY"/>
    <property type="match status" value="1"/>
</dbReference>
<evidence type="ECO:0000313" key="7">
    <source>
        <dbReference type="EMBL" id="MBB5834843.1"/>
    </source>
</evidence>
<name>A0A7W9MTE8_9ACTN</name>
<dbReference type="GO" id="GO:0045892">
    <property type="term" value="P:negative regulation of DNA-templated transcription"/>
    <property type="evidence" value="ECO:0007669"/>
    <property type="project" value="TreeGrafter"/>
</dbReference>
<dbReference type="Proteomes" id="UP000549971">
    <property type="component" value="Unassembled WGS sequence"/>
</dbReference>
<dbReference type="InterPro" id="IPR005471">
    <property type="entry name" value="Tscrpt_reg_IclR_N"/>
</dbReference>
<accession>A0A7W9MTE8</accession>
<dbReference type="Pfam" id="PF09339">
    <property type="entry name" value="HTH_IclR"/>
    <property type="match status" value="1"/>
</dbReference>
<dbReference type="AlphaFoldDB" id="A0A7W9MTE8"/>
<dbReference type="PROSITE" id="PS51078">
    <property type="entry name" value="ICLR_ED"/>
    <property type="match status" value="1"/>
</dbReference>
<keyword evidence="8" id="KW-1185">Reference proteome</keyword>
<evidence type="ECO:0000256" key="2">
    <source>
        <dbReference type="ARBA" id="ARBA00023125"/>
    </source>
</evidence>
<dbReference type="PROSITE" id="PS51077">
    <property type="entry name" value="HTH_ICLR"/>
    <property type="match status" value="1"/>
</dbReference>
<feature type="domain" description="IclR-ED" evidence="6">
    <location>
        <begin position="98"/>
        <end position="280"/>
    </location>
</feature>
<gene>
    <name evidence="7" type="ORF">HDA39_001577</name>
</gene>
<dbReference type="EMBL" id="JACHMY010000001">
    <property type="protein sequence ID" value="MBB5834843.1"/>
    <property type="molecule type" value="Genomic_DNA"/>
</dbReference>
<dbReference type="InterPro" id="IPR036388">
    <property type="entry name" value="WH-like_DNA-bd_sf"/>
</dbReference>
<proteinExistence type="predicted"/>
<evidence type="ECO:0000256" key="3">
    <source>
        <dbReference type="ARBA" id="ARBA00023163"/>
    </source>
</evidence>
<dbReference type="SMART" id="SM00346">
    <property type="entry name" value="HTH_ICLR"/>
    <property type="match status" value="1"/>
</dbReference>
<organism evidence="7 8">
    <name type="scientific">Kribbella italica</name>
    <dbReference type="NCBI Taxonomy" id="1540520"/>
    <lineage>
        <taxon>Bacteria</taxon>
        <taxon>Bacillati</taxon>
        <taxon>Actinomycetota</taxon>
        <taxon>Actinomycetes</taxon>
        <taxon>Propionibacteriales</taxon>
        <taxon>Kribbellaceae</taxon>
        <taxon>Kribbella</taxon>
    </lineage>
</organism>
<dbReference type="RefSeq" id="WP_238356003.1">
    <property type="nucleotide sequence ID" value="NZ_JACHMY010000001.1"/>
</dbReference>
<reference evidence="7 8" key="1">
    <citation type="submission" date="2020-08" db="EMBL/GenBank/DDBJ databases">
        <title>Sequencing the genomes of 1000 actinobacteria strains.</title>
        <authorList>
            <person name="Klenk H.-P."/>
        </authorList>
    </citation>
    <scope>NUCLEOTIDE SEQUENCE [LARGE SCALE GENOMIC DNA]</scope>
    <source>
        <strain evidence="7 8">DSM 28967</strain>
    </source>
</reference>
<dbReference type="InterPro" id="IPR050707">
    <property type="entry name" value="HTH_MetabolicPath_Reg"/>
</dbReference>
<dbReference type="Gene3D" id="1.10.10.10">
    <property type="entry name" value="Winged helix-like DNA-binding domain superfamily/Winged helix DNA-binding domain"/>
    <property type="match status" value="1"/>
</dbReference>
<dbReference type="GO" id="GO:0003677">
    <property type="term" value="F:DNA binding"/>
    <property type="evidence" value="ECO:0007669"/>
    <property type="project" value="UniProtKB-KW"/>
</dbReference>
<keyword evidence="1" id="KW-0805">Transcription regulation</keyword>
<dbReference type="SUPFAM" id="SSF46785">
    <property type="entry name" value="Winged helix' DNA-binding domain"/>
    <property type="match status" value="1"/>
</dbReference>
<evidence type="ECO:0000259" key="6">
    <source>
        <dbReference type="PROSITE" id="PS51078"/>
    </source>
</evidence>
<evidence type="ECO:0000259" key="5">
    <source>
        <dbReference type="PROSITE" id="PS51077"/>
    </source>
</evidence>
<dbReference type="GO" id="GO:0003700">
    <property type="term" value="F:DNA-binding transcription factor activity"/>
    <property type="evidence" value="ECO:0007669"/>
    <property type="project" value="TreeGrafter"/>
</dbReference>
<evidence type="ECO:0000256" key="1">
    <source>
        <dbReference type="ARBA" id="ARBA00023015"/>
    </source>
</evidence>
<dbReference type="InterPro" id="IPR029016">
    <property type="entry name" value="GAF-like_dom_sf"/>
</dbReference>
<evidence type="ECO:0000313" key="8">
    <source>
        <dbReference type="Proteomes" id="UP000549971"/>
    </source>
</evidence>
<keyword evidence="2 7" id="KW-0238">DNA-binding</keyword>
<feature type="region of interest" description="Disordered" evidence="4">
    <location>
        <begin position="1"/>
        <end position="28"/>
    </location>
</feature>
<dbReference type="Pfam" id="PF01614">
    <property type="entry name" value="IclR_C"/>
    <property type="match status" value="1"/>
</dbReference>